<sequence>MKPTRKLWVSGAVVAAILTGGISVAAAATGDPAENPNPPRNQPENLVNAPSTTYPPGKAPGQVPGPVPPEALPTGPPKVSQHDMAKTPEDARKVIEYWMGEGGENLEDAEPMPMPSVILTPPPKKSSGG</sequence>
<protein>
    <submittedName>
        <fullName evidence="3">Uncharacterized protein</fullName>
    </submittedName>
</protein>
<proteinExistence type="predicted"/>
<dbReference type="Proteomes" id="UP000265768">
    <property type="component" value="Unassembled WGS sequence"/>
</dbReference>
<feature type="region of interest" description="Disordered" evidence="1">
    <location>
        <begin position="28"/>
        <end position="87"/>
    </location>
</feature>
<keyword evidence="4" id="KW-1185">Reference proteome</keyword>
<gene>
    <name evidence="3" type="ORF">D5H75_25720</name>
</gene>
<evidence type="ECO:0000256" key="1">
    <source>
        <dbReference type="SAM" id="MobiDB-lite"/>
    </source>
</evidence>
<organism evidence="3 4">
    <name type="scientific">Bailinhaonella thermotolerans</name>
    <dbReference type="NCBI Taxonomy" id="1070861"/>
    <lineage>
        <taxon>Bacteria</taxon>
        <taxon>Bacillati</taxon>
        <taxon>Actinomycetota</taxon>
        <taxon>Actinomycetes</taxon>
        <taxon>Streptosporangiales</taxon>
        <taxon>Streptosporangiaceae</taxon>
        <taxon>Bailinhaonella</taxon>
    </lineage>
</organism>
<accession>A0A3A4AD09</accession>
<feature type="compositionally biased region" description="Pro residues" evidence="1">
    <location>
        <begin position="120"/>
        <end position="129"/>
    </location>
</feature>
<feature type="compositionally biased region" description="Pro residues" evidence="1">
    <location>
        <begin position="63"/>
        <end position="76"/>
    </location>
</feature>
<feature type="signal peptide" evidence="2">
    <location>
        <begin position="1"/>
        <end position="27"/>
    </location>
</feature>
<dbReference type="AlphaFoldDB" id="A0A3A4AD09"/>
<comment type="caution">
    <text evidence="3">The sequence shown here is derived from an EMBL/GenBank/DDBJ whole genome shotgun (WGS) entry which is preliminary data.</text>
</comment>
<feature type="chain" id="PRO_5017260056" evidence="2">
    <location>
        <begin position="28"/>
        <end position="129"/>
    </location>
</feature>
<dbReference type="RefSeq" id="WP_119929097.1">
    <property type="nucleotide sequence ID" value="NZ_QZEY01000011.1"/>
</dbReference>
<keyword evidence="2" id="KW-0732">Signal</keyword>
<evidence type="ECO:0000313" key="4">
    <source>
        <dbReference type="Proteomes" id="UP000265768"/>
    </source>
</evidence>
<dbReference type="EMBL" id="QZEY01000011">
    <property type="protein sequence ID" value="RJL27196.1"/>
    <property type="molecule type" value="Genomic_DNA"/>
</dbReference>
<evidence type="ECO:0000313" key="3">
    <source>
        <dbReference type="EMBL" id="RJL27196.1"/>
    </source>
</evidence>
<name>A0A3A4AD09_9ACTN</name>
<feature type="region of interest" description="Disordered" evidence="1">
    <location>
        <begin position="102"/>
        <end position="129"/>
    </location>
</feature>
<dbReference type="OrthoDB" id="4334474at2"/>
<evidence type="ECO:0000256" key="2">
    <source>
        <dbReference type="SAM" id="SignalP"/>
    </source>
</evidence>
<reference evidence="3 4" key="1">
    <citation type="submission" date="2018-09" db="EMBL/GenBank/DDBJ databases">
        <title>YIM 75507 draft genome.</title>
        <authorList>
            <person name="Tang S."/>
            <person name="Feng Y."/>
        </authorList>
    </citation>
    <scope>NUCLEOTIDE SEQUENCE [LARGE SCALE GENOMIC DNA]</scope>
    <source>
        <strain evidence="3 4">YIM 75507</strain>
    </source>
</reference>